<accession>A0AAD1XHE0</accession>
<gene>
    <name evidence="1" type="ORF">ECRASSUSDP1_LOCUS14099</name>
</gene>
<dbReference type="AlphaFoldDB" id="A0AAD1XHE0"/>
<dbReference type="Proteomes" id="UP001295684">
    <property type="component" value="Unassembled WGS sequence"/>
</dbReference>
<protein>
    <submittedName>
        <fullName evidence="1">Uncharacterized protein</fullName>
    </submittedName>
</protein>
<organism evidence="1 2">
    <name type="scientific">Euplotes crassus</name>
    <dbReference type="NCBI Taxonomy" id="5936"/>
    <lineage>
        <taxon>Eukaryota</taxon>
        <taxon>Sar</taxon>
        <taxon>Alveolata</taxon>
        <taxon>Ciliophora</taxon>
        <taxon>Intramacronucleata</taxon>
        <taxon>Spirotrichea</taxon>
        <taxon>Hypotrichia</taxon>
        <taxon>Euplotida</taxon>
        <taxon>Euplotidae</taxon>
        <taxon>Moneuplotes</taxon>
    </lineage>
</organism>
<proteinExistence type="predicted"/>
<sequence length="329" mass="37437">MPDQPLKAKQEPSSDLTTSRGLVYNSEILFEGSHFNTIKNDSEEKGIRLEQDFSDDLVDKSDSVTIGEIDSPLFESGENACIMLGEGQDHESASSGPSGSLEILYKNCNIPSEIRGFKSQFVTKDRRSSFDKSEDATHCCDNFKVPISSNQKVAKRSKTLGTPNADWNYFSLRRACFRGMSAYYKDKFNAFVKNNGFTRSLKTEMDAIVSNFIRDEFHNTETGNCDITTSEFLDCMITVLHSHRHKKNEKYIMTRDFTKIRQVLYSFSTAAKKTFLASPDYALVLNHFYNKEGELFLEKKSQLKPQRFRTELEVELNALNKGAFQTLSL</sequence>
<comment type="caution">
    <text evidence="1">The sequence shown here is derived from an EMBL/GenBank/DDBJ whole genome shotgun (WGS) entry which is preliminary data.</text>
</comment>
<dbReference type="EMBL" id="CAMPGE010014069">
    <property type="protein sequence ID" value="CAI2372766.1"/>
    <property type="molecule type" value="Genomic_DNA"/>
</dbReference>
<name>A0AAD1XHE0_EUPCR</name>
<keyword evidence="2" id="KW-1185">Reference proteome</keyword>
<evidence type="ECO:0000313" key="2">
    <source>
        <dbReference type="Proteomes" id="UP001295684"/>
    </source>
</evidence>
<reference evidence="1" key="1">
    <citation type="submission" date="2023-07" db="EMBL/GenBank/DDBJ databases">
        <authorList>
            <consortium name="AG Swart"/>
            <person name="Singh M."/>
            <person name="Singh A."/>
            <person name="Seah K."/>
            <person name="Emmerich C."/>
        </authorList>
    </citation>
    <scope>NUCLEOTIDE SEQUENCE</scope>
    <source>
        <strain evidence="1">DP1</strain>
    </source>
</reference>
<evidence type="ECO:0000313" key="1">
    <source>
        <dbReference type="EMBL" id="CAI2372766.1"/>
    </source>
</evidence>